<feature type="compositionally biased region" description="Low complexity" evidence="2">
    <location>
        <begin position="563"/>
        <end position="585"/>
    </location>
</feature>
<evidence type="ECO:0000313" key="5">
    <source>
        <dbReference type="Proteomes" id="UP000250572"/>
    </source>
</evidence>
<dbReference type="AlphaFoldDB" id="A0A315VN13"/>
<feature type="region of interest" description="Disordered" evidence="2">
    <location>
        <begin position="358"/>
        <end position="409"/>
    </location>
</feature>
<gene>
    <name evidence="4" type="ORF">CCH79_00011714</name>
</gene>
<feature type="region of interest" description="Disordered" evidence="2">
    <location>
        <begin position="517"/>
        <end position="595"/>
    </location>
</feature>
<keyword evidence="5" id="KW-1185">Reference proteome</keyword>
<dbReference type="PANTHER" id="PTHR15288">
    <property type="entry name" value="DENN DOMAIN-CONTAINING PROTEIN 2"/>
    <property type="match status" value="1"/>
</dbReference>
<dbReference type="FunFam" id="3.40.50.11500:FF:000004">
    <property type="entry name" value="DENN domain-containing protein 2C isoform X1"/>
    <property type="match status" value="1"/>
</dbReference>
<dbReference type="SMART" id="SM00801">
    <property type="entry name" value="dDENN"/>
    <property type="match status" value="1"/>
</dbReference>
<evidence type="ECO:0000313" key="4">
    <source>
        <dbReference type="EMBL" id="PWA24540.1"/>
    </source>
</evidence>
<dbReference type="Gene3D" id="3.30.450.200">
    <property type="match status" value="1"/>
</dbReference>
<dbReference type="InterPro" id="IPR051942">
    <property type="entry name" value="DENN_domain_containing_2"/>
</dbReference>
<dbReference type="GO" id="GO:0015629">
    <property type="term" value="C:actin cytoskeleton"/>
    <property type="evidence" value="ECO:0007669"/>
    <property type="project" value="TreeGrafter"/>
</dbReference>
<dbReference type="InterPro" id="IPR043153">
    <property type="entry name" value="DENN_C"/>
</dbReference>
<dbReference type="SMART" id="SM00800">
    <property type="entry name" value="uDENN"/>
    <property type="match status" value="1"/>
</dbReference>
<feature type="compositionally biased region" description="Basic and acidic residues" evidence="2">
    <location>
        <begin position="543"/>
        <end position="559"/>
    </location>
</feature>
<dbReference type="SMART" id="SM00799">
    <property type="entry name" value="DENN"/>
    <property type="match status" value="1"/>
</dbReference>
<reference evidence="4 5" key="1">
    <citation type="journal article" date="2018" name="G3 (Bethesda)">
        <title>A High-Quality Reference Genome for the Invasive Mosquitofish Gambusia affinis Using a Chicago Library.</title>
        <authorList>
            <person name="Hoffberg S.L."/>
            <person name="Troendle N.J."/>
            <person name="Glenn T.C."/>
            <person name="Mahmud O."/>
            <person name="Louha S."/>
            <person name="Chalopin D."/>
            <person name="Bennetzen J.L."/>
            <person name="Mauricio R."/>
        </authorList>
    </citation>
    <scope>NUCLEOTIDE SEQUENCE [LARGE SCALE GENOMIC DNA]</scope>
    <source>
        <strain evidence="4">NE01/NJP1002.9</strain>
        <tissue evidence="4">Muscle</tissue>
    </source>
</reference>
<proteinExistence type="predicted"/>
<dbReference type="Pfam" id="PF03456">
    <property type="entry name" value="uDENN"/>
    <property type="match status" value="1"/>
</dbReference>
<dbReference type="Pfam" id="PF03455">
    <property type="entry name" value="dDENN"/>
    <property type="match status" value="1"/>
</dbReference>
<dbReference type="PROSITE" id="PS50211">
    <property type="entry name" value="DENN"/>
    <property type="match status" value="1"/>
</dbReference>
<feature type="region of interest" description="Disordered" evidence="2">
    <location>
        <begin position="247"/>
        <end position="289"/>
    </location>
</feature>
<dbReference type="EMBL" id="NHOQ01001423">
    <property type="protein sequence ID" value="PWA24540.1"/>
    <property type="molecule type" value="Genomic_DNA"/>
</dbReference>
<feature type="region of interest" description="Disordered" evidence="2">
    <location>
        <begin position="151"/>
        <end position="173"/>
    </location>
</feature>
<feature type="region of interest" description="Disordered" evidence="2">
    <location>
        <begin position="611"/>
        <end position="648"/>
    </location>
</feature>
<keyword evidence="1" id="KW-0344">Guanine-nucleotide releasing factor</keyword>
<dbReference type="GO" id="GO:0005085">
    <property type="term" value="F:guanyl-nucleotide exchange factor activity"/>
    <property type="evidence" value="ECO:0007669"/>
    <property type="project" value="UniProtKB-KW"/>
</dbReference>
<accession>A0A315VN13</accession>
<dbReference type="FunFam" id="3.30.450.200:FF:000001">
    <property type="entry name" value="DENN domain-containing protein 2A isoform X1"/>
    <property type="match status" value="1"/>
</dbReference>
<dbReference type="Pfam" id="PF02141">
    <property type="entry name" value="DENN"/>
    <property type="match status" value="1"/>
</dbReference>
<feature type="domain" description="UDENN" evidence="3">
    <location>
        <begin position="680"/>
        <end position="1090"/>
    </location>
</feature>
<dbReference type="PANTHER" id="PTHR15288:SF3">
    <property type="entry name" value="DENN DOMAIN-CONTAINING PROTEIN 2A"/>
    <property type="match status" value="1"/>
</dbReference>
<dbReference type="InterPro" id="IPR005113">
    <property type="entry name" value="uDENN_dom"/>
</dbReference>
<dbReference type="InterPro" id="IPR001194">
    <property type="entry name" value="cDENN_dom"/>
</dbReference>
<evidence type="ECO:0000259" key="3">
    <source>
        <dbReference type="PROSITE" id="PS50211"/>
    </source>
</evidence>
<sequence length="1130" mass="126329">MRAGRQASGALQHQPAQQLTDSIWKLIIKHTNSSNCVQAVRRGGMGGQVEVLRSQFPMMVLLASADGFPQPLYCYDGHVAPGEPHRSCSSMIPSDMFCLCVLRMPAVSTMTGGRALLLCANTDNCIYQSVNGLQCCGLKVGEAPSSVVPQPSEVCGLPGDRDERHTFSDTLGPDTMLTQRRAATTKEPQIPNMENGLSHSKSSAGARTASIRDKISQWEGKKESSHVAATGTCLLSTTQKEADIVRKKESKASDVQRTDSNRFASCERQDSGKENLRKFGDSSPKCPDGPANAEKCFANKPTELQDKKTVLTHVKKLEKATKEVPHKPSLAFPGNYFCPPSKEELEMAEKKANEPIFGTFDKARPSGLQRRRDGESENEYCEPGAPSINPLPKPQRTFQHHTQSTGLSPCFGKAKRTLPPLPTIPPPPLPTCPPPGVCRRPWVDRARDSNNRKSYEFEDLLQSSTESSRVDWYAQSKLGLTCTLSEENVYEDIMDPPCKENPYEDIELERSCMGSKCVSPVSSSPVPDTPTKLPSKPGFYRQNSERRSVKVPELRKTSRDTGLPSPSRISPPSTPSSPDDTPCLSGDPYNRRRRKIPKMVLKINAIFEARRGKKHTKKVSQSAESSSGREENSESESDSEEKLKAHSQRLVSLQSMLRQTGRYRTLERDLMELQERKLFEYFIVVALHKTKAGVPYLPEVTQQFPLKLERSFKFMRETEDQLKVIPQFCFPDAKDWAPVDNFPSETFSFVLTGEDGSRRFGYCRRLLPSGKGRRLPEVYCIVSRLGCFDLFSKILDEVEKRRAISPALVQPFMRGIMEAPFPAPGRTITVKNFLPGSGTEVIQLCRPSDSRLEHVDFECLFSSLSLRLLLRVFASLLLERRVIFTADKLSTLSQCCHAVVALLYPFTWQHTYIPVLPPSMLDIVCSPTPFIVGLLSSSLPRLKELPIEEVLVVDLGNSRFLRQLDDEDSILPHKLQAALEHVLEKRRELASEKGDLPNDSSSLGAVVSEAFVRFFVEMVGHYSLFMSGSDRDDESPSSPIPSCPSASSFQREAFRKAVTSKSLRRFLEVFMETQMFSGFIQERELRRQGLKGLFEVRAQEYLDSLPGSEQRGVNKFLKGLGNKMKFLSKK</sequence>
<name>A0A315VN13_GAMAF</name>
<dbReference type="STRING" id="33528.ENSGAFP00000004607"/>
<protein>
    <recommendedName>
        <fullName evidence="3">UDENN domain-containing protein</fullName>
    </recommendedName>
</protein>
<dbReference type="GO" id="GO:0005829">
    <property type="term" value="C:cytosol"/>
    <property type="evidence" value="ECO:0007669"/>
    <property type="project" value="GOC"/>
</dbReference>
<dbReference type="Proteomes" id="UP000250572">
    <property type="component" value="Unassembled WGS sequence"/>
</dbReference>
<feature type="compositionally biased region" description="Basic and acidic residues" evidence="2">
    <location>
        <begin position="247"/>
        <end position="280"/>
    </location>
</feature>
<feature type="compositionally biased region" description="Polar residues" evidence="2">
    <location>
        <begin position="396"/>
        <end position="407"/>
    </location>
</feature>
<organism evidence="4 5">
    <name type="scientific">Gambusia affinis</name>
    <name type="common">Western mosquitofish</name>
    <name type="synonym">Heterandria affinis</name>
    <dbReference type="NCBI Taxonomy" id="33528"/>
    <lineage>
        <taxon>Eukaryota</taxon>
        <taxon>Metazoa</taxon>
        <taxon>Chordata</taxon>
        <taxon>Craniata</taxon>
        <taxon>Vertebrata</taxon>
        <taxon>Euteleostomi</taxon>
        <taxon>Actinopterygii</taxon>
        <taxon>Neopterygii</taxon>
        <taxon>Teleostei</taxon>
        <taxon>Neoteleostei</taxon>
        <taxon>Acanthomorphata</taxon>
        <taxon>Ovalentaria</taxon>
        <taxon>Atherinomorphae</taxon>
        <taxon>Cyprinodontiformes</taxon>
        <taxon>Poeciliidae</taxon>
        <taxon>Poeciliinae</taxon>
        <taxon>Gambusia</taxon>
    </lineage>
</organism>
<comment type="caution">
    <text evidence="4">The sequence shown here is derived from an EMBL/GenBank/DDBJ whole genome shotgun (WGS) entry which is preliminary data.</text>
</comment>
<dbReference type="InterPro" id="IPR005112">
    <property type="entry name" value="dDENN_dom"/>
</dbReference>
<dbReference type="InterPro" id="IPR037516">
    <property type="entry name" value="Tripartite_DENN"/>
</dbReference>
<dbReference type="Gene3D" id="3.40.50.11500">
    <property type="match status" value="1"/>
</dbReference>
<evidence type="ECO:0000256" key="1">
    <source>
        <dbReference type="ARBA" id="ARBA00022658"/>
    </source>
</evidence>
<evidence type="ECO:0000256" key="2">
    <source>
        <dbReference type="SAM" id="MobiDB-lite"/>
    </source>
</evidence>
<dbReference type="GO" id="GO:0042147">
    <property type="term" value="P:retrograde transport, endosome to Golgi"/>
    <property type="evidence" value="ECO:0007669"/>
    <property type="project" value="TreeGrafter"/>
</dbReference>